<reference evidence="2" key="1">
    <citation type="submission" date="2022-11" db="UniProtKB">
        <authorList>
            <consortium name="WormBaseParasite"/>
        </authorList>
    </citation>
    <scope>IDENTIFICATION</scope>
</reference>
<dbReference type="AlphaFoldDB" id="A0A914GXR3"/>
<accession>A0A914GXR3</accession>
<dbReference type="Proteomes" id="UP000887572">
    <property type="component" value="Unplaced"/>
</dbReference>
<sequence>MGGLFFGHVLDDKGETEFLLFPLSDVRPLPSSATIPSLPFPLDAFPPFGRCIGMIETGALLPVSPLHGRRSGRQQLIAIGNCRRGCLPPICRPSLSDVRPPCYHSQTFVKFSLCDNSTSVVSQLLFKLYIRSFVHVIMGF</sequence>
<evidence type="ECO:0000313" key="1">
    <source>
        <dbReference type="Proteomes" id="UP000887572"/>
    </source>
</evidence>
<organism evidence="1 2">
    <name type="scientific">Globodera rostochiensis</name>
    <name type="common">Golden nematode worm</name>
    <name type="synonym">Heterodera rostochiensis</name>
    <dbReference type="NCBI Taxonomy" id="31243"/>
    <lineage>
        <taxon>Eukaryota</taxon>
        <taxon>Metazoa</taxon>
        <taxon>Ecdysozoa</taxon>
        <taxon>Nematoda</taxon>
        <taxon>Chromadorea</taxon>
        <taxon>Rhabditida</taxon>
        <taxon>Tylenchina</taxon>
        <taxon>Tylenchomorpha</taxon>
        <taxon>Tylenchoidea</taxon>
        <taxon>Heteroderidae</taxon>
        <taxon>Heteroderinae</taxon>
        <taxon>Globodera</taxon>
    </lineage>
</organism>
<keyword evidence="1" id="KW-1185">Reference proteome</keyword>
<protein>
    <submittedName>
        <fullName evidence="2">Uncharacterized protein</fullName>
    </submittedName>
</protein>
<proteinExistence type="predicted"/>
<dbReference type="WBParaSite" id="Gr19_v10_g11359.t1">
    <property type="protein sequence ID" value="Gr19_v10_g11359.t1"/>
    <property type="gene ID" value="Gr19_v10_g11359"/>
</dbReference>
<evidence type="ECO:0000313" key="2">
    <source>
        <dbReference type="WBParaSite" id="Gr19_v10_g11359.t1"/>
    </source>
</evidence>
<name>A0A914GXR3_GLORO</name>